<dbReference type="Gene3D" id="1.10.472.10">
    <property type="entry name" value="Cyclin-like"/>
    <property type="match status" value="2"/>
</dbReference>
<keyword evidence="1" id="KW-0195">Cyclin</keyword>
<dbReference type="CDD" id="cd20514">
    <property type="entry name" value="CYCLIN_CCNC_rpt2"/>
    <property type="match status" value="1"/>
</dbReference>
<sequence length="278" mass="32372">MSANFWESTHKQWLKSRSEVEGQYSKDHLTLLELKKVHIFYVHLMVRVGGLVGLRQRVISTAVVYWKRFYMRYTLLEKDPVLVGITALYLASKVEECNSKVDTILDKLKAAEKDYGNRFKFPEYTNLDVIHNEFYLMHGLKCQLLIYHPYKDLENFLTTSNLLEIKEESWKFLNDTYKSNVCLSYPPYVIALACIYLCGFVAKDGRVVKRITKWFLELNADMNQVGEVVKDMMELYELWGTDENCFLGEIVDILQKKLSIPTATDTAPGNIVRHTNIL</sequence>
<accession>A0A6B2LDN1</accession>
<dbReference type="PIRSF" id="PIRSF028758">
    <property type="entry name" value="Cyclin, C/H/G types"/>
    <property type="match status" value="1"/>
</dbReference>
<evidence type="ECO:0000313" key="3">
    <source>
        <dbReference type="EMBL" id="NDV34931.1"/>
    </source>
</evidence>
<reference evidence="3" key="1">
    <citation type="journal article" date="2020" name="J. Eukaryot. Microbiol.">
        <title>De novo Sequencing, Assembly and Annotation of the Transcriptome for the Free-Living Testate Amoeba Arcella intermedia.</title>
        <authorList>
            <person name="Ribeiro G.M."/>
            <person name="Porfirio-Sousa A.L."/>
            <person name="Maurer-Alcala X.X."/>
            <person name="Katz L.A."/>
            <person name="Lahr D.J.G."/>
        </authorList>
    </citation>
    <scope>NUCLEOTIDE SEQUENCE</scope>
</reference>
<comment type="similarity">
    <text evidence="1">Belongs to the cyclin family.</text>
</comment>
<proteinExistence type="inferred from homology"/>
<protein>
    <recommendedName>
        <fullName evidence="2">Cyclin-like domain-containing protein</fullName>
    </recommendedName>
</protein>
<dbReference type="SUPFAM" id="SSF47954">
    <property type="entry name" value="Cyclin-like"/>
    <property type="match status" value="2"/>
</dbReference>
<dbReference type="GO" id="GO:0016538">
    <property type="term" value="F:cyclin-dependent protein serine/threonine kinase regulator activity"/>
    <property type="evidence" value="ECO:0007669"/>
    <property type="project" value="InterPro"/>
</dbReference>
<dbReference type="InterPro" id="IPR043198">
    <property type="entry name" value="Cyclin/Ssn8"/>
</dbReference>
<name>A0A6B2LDN1_9EUKA</name>
<dbReference type="EMBL" id="GIBP01005962">
    <property type="protein sequence ID" value="NDV34931.1"/>
    <property type="molecule type" value="Transcribed_RNA"/>
</dbReference>
<dbReference type="GO" id="GO:0006357">
    <property type="term" value="P:regulation of transcription by RNA polymerase II"/>
    <property type="evidence" value="ECO:0007669"/>
    <property type="project" value="InterPro"/>
</dbReference>
<dbReference type="SMART" id="SM00385">
    <property type="entry name" value="CYCLIN"/>
    <property type="match status" value="2"/>
</dbReference>
<evidence type="ECO:0000259" key="2">
    <source>
        <dbReference type="SMART" id="SM00385"/>
    </source>
</evidence>
<feature type="domain" description="Cyclin-like" evidence="2">
    <location>
        <begin position="43"/>
        <end position="124"/>
    </location>
</feature>
<dbReference type="PANTHER" id="PTHR10026">
    <property type="entry name" value="CYCLIN"/>
    <property type="match status" value="1"/>
</dbReference>
<feature type="domain" description="Cyclin-like" evidence="2">
    <location>
        <begin position="151"/>
        <end position="234"/>
    </location>
</feature>
<dbReference type="AlphaFoldDB" id="A0A6B2LDN1"/>
<organism evidence="3">
    <name type="scientific">Arcella intermedia</name>
    <dbReference type="NCBI Taxonomy" id="1963864"/>
    <lineage>
        <taxon>Eukaryota</taxon>
        <taxon>Amoebozoa</taxon>
        <taxon>Tubulinea</taxon>
        <taxon>Elardia</taxon>
        <taxon>Arcellinida</taxon>
        <taxon>Sphaerothecina</taxon>
        <taxon>Arcellidae</taxon>
        <taxon>Arcella</taxon>
    </lineage>
</organism>
<dbReference type="Pfam" id="PF00134">
    <property type="entry name" value="Cyclin_N"/>
    <property type="match status" value="1"/>
</dbReference>
<evidence type="ECO:0000256" key="1">
    <source>
        <dbReference type="RuleBase" id="RU000383"/>
    </source>
</evidence>
<dbReference type="InterPro" id="IPR036915">
    <property type="entry name" value="Cyclin-like_sf"/>
</dbReference>
<dbReference type="InterPro" id="IPR013763">
    <property type="entry name" value="Cyclin-like_dom"/>
</dbReference>
<dbReference type="InterPro" id="IPR006671">
    <property type="entry name" value="Cyclin_N"/>
</dbReference>